<dbReference type="FunFam" id="3.50.30.10:FF:000004">
    <property type="entry name" value="Pyruvate kinase"/>
    <property type="match status" value="1"/>
</dbReference>
<dbReference type="Pfam" id="PF00391">
    <property type="entry name" value="PEP-utilizers"/>
    <property type="match status" value="1"/>
</dbReference>
<evidence type="ECO:0000313" key="23">
    <source>
        <dbReference type="EMBL" id="SFQ97426.1"/>
    </source>
</evidence>
<dbReference type="SUPFAM" id="SSF52935">
    <property type="entry name" value="PK C-terminal domain-like"/>
    <property type="match status" value="1"/>
</dbReference>
<comment type="cofactor">
    <cofactor evidence="1">
        <name>Mg(2+)</name>
        <dbReference type="ChEBI" id="CHEBI:18420"/>
    </cofactor>
</comment>
<keyword evidence="16 19" id="KW-0324">Glycolysis</keyword>
<dbReference type="NCBIfam" id="NF004978">
    <property type="entry name" value="PRK06354.1"/>
    <property type="match status" value="1"/>
</dbReference>
<evidence type="ECO:0000256" key="18">
    <source>
        <dbReference type="NCBIfam" id="TIGR01064"/>
    </source>
</evidence>
<comment type="subunit">
    <text evidence="6">Homotetramer.</text>
</comment>
<dbReference type="PANTHER" id="PTHR11817">
    <property type="entry name" value="PYRUVATE KINASE"/>
    <property type="match status" value="1"/>
</dbReference>
<evidence type="ECO:0000256" key="6">
    <source>
        <dbReference type="ARBA" id="ARBA00011881"/>
    </source>
</evidence>
<evidence type="ECO:0000256" key="8">
    <source>
        <dbReference type="ARBA" id="ARBA00018587"/>
    </source>
</evidence>
<dbReference type="RefSeq" id="WP_092481840.1">
    <property type="nucleotide sequence ID" value="NZ_FOYM01000002.1"/>
</dbReference>
<dbReference type="InterPro" id="IPR015813">
    <property type="entry name" value="Pyrv/PenolPyrv_kinase-like_dom"/>
</dbReference>
<dbReference type="PRINTS" id="PR01050">
    <property type="entry name" value="PYRUVTKNASE"/>
</dbReference>
<dbReference type="InterPro" id="IPR008279">
    <property type="entry name" value="PEP-util_enz_mobile_dom"/>
</dbReference>
<evidence type="ECO:0000256" key="19">
    <source>
        <dbReference type="RuleBase" id="RU000504"/>
    </source>
</evidence>
<name>A0A1I6CW51_9FIRM</name>
<evidence type="ECO:0000259" key="22">
    <source>
        <dbReference type="Pfam" id="PF02887"/>
    </source>
</evidence>
<evidence type="ECO:0000256" key="13">
    <source>
        <dbReference type="ARBA" id="ARBA00022840"/>
    </source>
</evidence>
<dbReference type="InterPro" id="IPR036918">
    <property type="entry name" value="Pyrv_Knase_C_sf"/>
</dbReference>
<evidence type="ECO:0000256" key="7">
    <source>
        <dbReference type="ARBA" id="ARBA00012142"/>
    </source>
</evidence>
<dbReference type="FunFam" id="2.40.33.10:FF:000001">
    <property type="entry name" value="Pyruvate kinase"/>
    <property type="match status" value="1"/>
</dbReference>
<dbReference type="Gene3D" id="2.40.33.10">
    <property type="entry name" value="PK beta-barrel domain-like"/>
    <property type="match status" value="1"/>
</dbReference>
<keyword evidence="9 19" id="KW-0808">Transferase</keyword>
<evidence type="ECO:0000256" key="4">
    <source>
        <dbReference type="ARBA" id="ARBA00006237"/>
    </source>
</evidence>
<dbReference type="NCBIfam" id="TIGR01064">
    <property type="entry name" value="pyruv_kin"/>
    <property type="match status" value="1"/>
</dbReference>
<evidence type="ECO:0000256" key="17">
    <source>
        <dbReference type="ARBA" id="ARBA00023317"/>
    </source>
</evidence>
<evidence type="ECO:0000256" key="11">
    <source>
        <dbReference type="ARBA" id="ARBA00022741"/>
    </source>
</evidence>
<dbReference type="InterPro" id="IPR018209">
    <property type="entry name" value="Pyrv_Knase_AS"/>
</dbReference>
<feature type="domain" description="PEP-utilising enzyme mobile" evidence="21">
    <location>
        <begin position="502"/>
        <end position="573"/>
    </location>
</feature>
<accession>A0A1I6CW51</accession>
<feature type="domain" description="Pyruvate kinase barrel" evidence="20">
    <location>
        <begin position="1"/>
        <end position="322"/>
    </location>
</feature>
<dbReference type="SUPFAM" id="SSF51621">
    <property type="entry name" value="Phosphoenolpyruvate/pyruvate domain"/>
    <property type="match status" value="1"/>
</dbReference>
<evidence type="ECO:0000256" key="12">
    <source>
        <dbReference type="ARBA" id="ARBA00022777"/>
    </source>
</evidence>
<evidence type="ECO:0000256" key="15">
    <source>
        <dbReference type="ARBA" id="ARBA00022958"/>
    </source>
</evidence>
<keyword evidence="24" id="KW-1185">Reference proteome</keyword>
<dbReference type="Gene3D" id="3.20.20.60">
    <property type="entry name" value="Phosphoenolpyruvate-binding domains"/>
    <property type="match status" value="1"/>
</dbReference>
<dbReference type="GO" id="GO:0030955">
    <property type="term" value="F:potassium ion binding"/>
    <property type="evidence" value="ECO:0007669"/>
    <property type="project" value="UniProtKB-UniRule"/>
</dbReference>
<dbReference type="Pfam" id="PF02887">
    <property type="entry name" value="PK_C"/>
    <property type="match status" value="1"/>
</dbReference>
<keyword evidence="13" id="KW-0067">ATP-binding</keyword>
<dbReference type="InterPro" id="IPR036637">
    <property type="entry name" value="Phosphohistidine_dom_sf"/>
</dbReference>
<dbReference type="Pfam" id="PF00224">
    <property type="entry name" value="PK"/>
    <property type="match status" value="1"/>
</dbReference>
<evidence type="ECO:0000259" key="20">
    <source>
        <dbReference type="Pfam" id="PF00224"/>
    </source>
</evidence>
<dbReference type="AlphaFoldDB" id="A0A1I6CW51"/>
<dbReference type="GO" id="GO:0016301">
    <property type="term" value="F:kinase activity"/>
    <property type="evidence" value="ECO:0007669"/>
    <property type="project" value="UniProtKB-KW"/>
</dbReference>
<dbReference type="InterPro" id="IPR015806">
    <property type="entry name" value="Pyrv_Knase_insert_dom_sf"/>
</dbReference>
<dbReference type="Gene3D" id="3.50.30.10">
    <property type="entry name" value="Phosphohistidine domain"/>
    <property type="match status" value="1"/>
</dbReference>
<dbReference type="SUPFAM" id="SSF52009">
    <property type="entry name" value="Phosphohistidine domain"/>
    <property type="match status" value="1"/>
</dbReference>
<keyword evidence="11" id="KW-0547">Nucleotide-binding</keyword>
<dbReference type="Gene3D" id="3.40.1380.20">
    <property type="entry name" value="Pyruvate kinase, C-terminal domain"/>
    <property type="match status" value="1"/>
</dbReference>
<evidence type="ECO:0000256" key="10">
    <source>
        <dbReference type="ARBA" id="ARBA00022723"/>
    </source>
</evidence>
<dbReference type="FunFam" id="3.20.20.60:FF:000001">
    <property type="entry name" value="Pyruvate kinase"/>
    <property type="match status" value="1"/>
</dbReference>
<dbReference type="UniPathway" id="UPA00109">
    <property type="reaction ID" value="UER00188"/>
</dbReference>
<keyword evidence="14 19" id="KW-0460">Magnesium</keyword>
<sequence length="583" mass="62557">MRRTKIVCTIGPASESVDILEKMIQAGMNVARLNFSHGSHDDHARRLAAIRRAAKNTGKNIAVLLDTKGPEIRLGYLEKEPVRLNAGSVVSLTTENIKGNEKILPVTYQGLPDDVKPGDRILISDGLIALRVQKVEGRRIDCLVENGGEITSQKGVNVPGVFVKMPAITEQDERDIIFGVEHDFDFIAASFVRTANDVLTIRKIIEDNNGHINIISKIENQESVKNLDEIIKVSEGIMVARGDLGVEIPPEEVPLIQKTIIEKCVQVGKPVITATQMLESMIHNPRPTRAEASDVANAILDGTDAIMLSGETAAGKYPVQSVETMARIAAHAESAIKYEEVLKNKRRVLSRTVTDAISHATVSTAQDLGAAAIITSTESGYTAQMVSKYRPRAPIIAVTPHYRVLRKLALVWGVHPLPVAHTRDTDSMIEAAVQVSLAAGLIKPGNLIVITAGVPVGVHGTTNLIKVHTVADILARGTGIGNRAVTGKVCIATDPRDAKDKIQDGDILVTYDTDRDFIPAIEKAAAIVTETGGLTSHAAIVGLEYGIPVVVGVENATSLIPDGDFVTVDGQRGLVYKGIAKVL</sequence>
<dbReference type="InterPro" id="IPR040442">
    <property type="entry name" value="Pyrv_kinase-like_dom_sf"/>
</dbReference>
<evidence type="ECO:0000256" key="14">
    <source>
        <dbReference type="ARBA" id="ARBA00022842"/>
    </source>
</evidence>
<dbReference type="Proteomes" id="UP000199584">
    <property type="component" value="Unassembled WGS sequence"/>
</dbReference>
<evidence type="ECO:0000259" key="21">
    <source>
        <dbReference type="Pfam" id="PF00391"/>
    </source>
</evidence>
<dbReference type="SUPFAM" id="SSF50800">
    <property type="entry name" value="PK beta-barrel domain-like"/>
    <property type="match status" value="1"/>
</dbReference>
<dbReference type="GO" id="GO:0005524">
    <property type="term" value="F:ATP binding"/>
    <property type="evidence" value="ECO:0007669"/>
    <property type="project" value="UniProtKB-KW"/>
</dbReference>
<gene>
    <name evidence="23" type="ORF">SAMN05660706_102177</name>
</gene>
<dbReference type="OrthoDB" id="9812123at2"/>
<dbReference type="GO" id="GO:0004743">
    <property type="term" value="F:pyruvate kinase activity"/>
    <property type="evidence" value="ECO:0007669"/>
    <property type="project" value="UniProtKB-UniRule"/>
</dbReference>
<evidence type="ECO:0000256" key="5">
    <source>
        <dbReference type="ARBA" id="ARBA00008663"/>
    </source>
</evidence>
<dbReference type="GO" id="GO:0006950">
    <property type="term" value="P:response to stress"/>
    <property type="evidence" value="ECO:0007669"/>
    <property type="project" value="UniProtKB-ARBA"/>
</dbReference>
<evidence type="ECO:0000256" key="1">
    <source>
        <dbReference type="ARBA" id="ARBA00001946"/>
    </source>
</evidence>
<protein>
    <recommendedName>
        <fullName evidence="8 18">Pyruvate kinase</fullName>
        <ecNumber evidence="7 18">2.7.1.40</ecNumber>
    </recommendedName>
</protein>
<dbReference type="InterPro" id="IPR011037">
    <property type="entry name" value="Pyrv_Knase-like_insert_dom_sf"/>
</dbReference>
<evidence type="ECO:0000256" key="3">
    <source>
        <dbReference type="ARBA" id="ARBA00004997"/>
    </source>
</evidence>
<comment type="cofactor">
    <cofactor evidence="2">
        <name>K(+)</name>
        <dbReference type="ChEBI" id="CHEBI:29103"/>
    </cofactor>
</comment>
<keyword evidence="10" id="KW-0479">Metal-binding</keyword>
<dbReference type="PROSITE" id="PS00110">
    <property type="entry name" value="PYRUVATE_KINASE"/>
    <property type="match status" value="1"/>
</dbReference>
<keyword evidence="12 19" id="KW-0418">Kinase</keyword>
<dbReference type="EMBL" id="FOYM01000002">
    <property type="protein sequence ID" value="SFQ97426.1"/>
    <property type="molecule type" value="Genomic_DNA"/>
</dbReference>
<comment type="similarity">
    <text evidence="5 19">Belongs to the pyruvate kinase family.</text>
</comment>
<dbReference type="STRING" id="39060.SAMN05660706_102177"/>
<proteinExistence type="inferred from homology"/>
<evidence type="ECO:0000256" key="9">
    <source>
        <dbReference type="ARBA" id="ARBA00022679"/>
    </source>
</evidence>
<evidence type="ECO:0000256" key="2">
    <source>
        <dbReference type="ARBA" id="ARBA00001958"/>
    </source>
</evidence>
<organism evidence="23 24">
    <name type="scientific">Desulfoscipio geothermicus DSM 3669</name>
    <dbReference type="NCBI Taxonomy" id="1121426"/>
    <lineage>
        <taxon>Bacteria</taxon>
        <taxon>Bacillati</taxon>
        <taxon>Bacillota</taxon>
        <taxon>Clostridia</taxon>
        <taxon>Eubacteriales</taxon>
        <taxon>Desulfallaceae</taxon>
        <taxon>Desulfoscipio</taxon>
    </lineage>
</organism>
<dbReference type="InterPro" id="IPR001697">
    <property type="entry name" value="Pyr_Knase"/>
</dbReference>
<evidence type="ECO:0000256" key="16">
    <source>
        <dbReference type="ARBA" id="ARBA00023152"/>
    </source>
</evidence>
<comment type="pathway">
    <text evidence="3 19">Carbohydrate degradation; glycolysis; pyruvate from D-glyceraldehyde 3-phosphate: step 5/5.</text>
</comment>
<dbReference type="GO" id="GO:0000287">
    <property type="term" value="F:magnesium ion binding"/>
    <property type="evidence" value="ECO:0007669"/>
    <property type="project" value="UniProtKB-UniRule"/>
</dbReference>
<comment type="catalytic activity">
    <reaction evidence="19">
        <text>pyruvate + ATP = phosphoenolpyruvate + ADP + H(+)</text>
        <dbReference type="Rhea" id="RHEA:18157"/>
        <dbReference type="ChEBI" id="CHEBI:15361"/>
        <dbReference type="ChEBI" id="CHEBI:15378"/>
        <dbReference type="ChEBI" id="CHEBI:30616"/>
        <dbReference type="ChEBI" id="CHEBI:58702"/>
        <dbReference type="ChEBI" id="CHEBI:456216"/>
        <dbReference type="EC" id="2.7.1.40"/>
    </reaction>
</comment>
<keyword evidence="17 23" id="KW-0670">Pyruvate</keyword>
<dbReference type="InterPro" id="IPR015793">
    <property type="entry name" value="Pyrv_Knase_brl"/>
</dbReference>
<evidence type="ECO:0000313" key="24">
    <source>
        <dbReference type="Proteomes" id="UP000199584"/>
    </source>
</evidence>
<reference evidence="24" key="1">
    <citation type="submission" date="2016-10" db="EMBL/GenBank/DDBJ databases">
        <authorList>
            <person name="Varghese N."/>
            <person name="Submissions S."/>
        </authorList>
    </citation>
    <scope>NUCLEOTIDE SEQUENCE [LARGE SCALE GENOMIC DNA]</scope>
    <source>
        <strain evidence="24">DSM 3669</strain>
    </source>
</reference>
<dbReference type="InterPro" id="IPR015795">
    <property type="entry name" value="Pyrv_Knase_C"/>
</dbReference>
<comment type="similarity">
    <text evidence="4">In the C-terminal section; belongs to the PEP-utilizing enzyme family.</text>
</comment>
<keyword evidence="15" id="KW-0630">Potassium</keyword>
<feature type="domain" description="Pyruvate kinase C-terminal" evidence="22">
    <location>
        <begin position="355"/>
        <end position="468"/>
    </location>
</feature>
<dbReference type="NCBIfam" id="NF004491">
    <property type="entry name" value="PRK05826.1"/>
    <property type="match status" value="1"/>
</dbReference>
<dbReference type="EC" id="2.7.1.40" evidence="7 18"/>